<proteinExistence type="inferred from homology"/>
<protein>
    <submittedName>
        <fullName evidence="8">GH13623</fullName>
    </submittedName>
</protein>
<dbReference type="InterPro" id="IPR029058">
    <property type="entry name" value="AB_hydrolase_fold"/>
</dbReference>
<dbReference type="HOGENOM" id="CLU_036503_1_0_1"/>
<keyword evidence="9" id="KW-1185">Reference proteome</keyword>
<reference evidence="8 9" key="1">
    <citation type="journal article" date="2007" name="Nature">
        <title>Evolution of genes and genomes on the Drosophila phylogeny.</title>
        <authorList>
            <consortium name="Drosophila 12 Genomes Consortium"/>
            <person name="Clark A.G."/>
            <person name="Eisen M.B."/>
            <person name="Smith D.R."/>
            <person name="Bergman C.M."/>
            <person name="Oliver B."/>
            <person name="Markow T.A."/>
            <person name="Kaufman T.C."/>
            <person name="Kellis M."/>
            <person name="Gelbart W."/>
            <person name="Iyer V.N."/>
            <person name="Pollard D.A."/>
            <person name="Sackton T.B."/>
            <person name="Larracuente A.M."/>
            <person name="Singh N.D."/>
            <person name="Abad J.P."/>
            <person name="Abt D.N."/>
            <person name="Adryan B."/>
            <person name="Aguade M."/>
            <person name="Akashi H."/>
            <person name="Anderson W.W."/>
            <person name="Aquadro C.F."/>
            <person name="Ardell D.H."/>
            <person name="Arguello R."/>
            <person name="Artieri C.G."/>
            <person name="Barbash D.A."/>
            <person name="Barker D."/>
            <person name="Barsanti P."/>
            <person name="Batterham P."/>
            <person name="Batzoglou S."/>
            <person name="Begun D."/>
            <person name="Bhutkar A."/>
            <person name="Blanco E."/>
            <person name="Bosak S.A."/>
            <person name="Bradley R.K."/>
            <person name="Brand A.D."/>
            <person name="Brent M.R."/>
            <person name="Brooks A.N."/>
            <person name="Brown R.H."/>
            <person name="Butlin R.K."/>
            <person name="Caggese C."/>
            <person name="Calvi B.R."/>
            <person name="Bernardo de Carvalho A."/>
            <person name="Caspi A."/>
            <person name="Castrezana S."/>
            <person name="Celniker S.E."/>
            <person name="Chang J.L."/>
            <person name="Chapple C."/>
            <person name="Chatterji S."/>
            <person name="Chinwalla A."/>
            <person name="Civetta A."/>
            <person name="Clifton S.W."/>
            <person name="Comeron J.M."/>
            <person name="Costello J.C."/>
            <person name="Coyne J.A."/>
            <person name="Daub J."/>
            <person name="David R.G."/>
            <person name="Delcher A.L."/>
            <person name="Delehaunty K."/>
            <person name="Do C.B."/>
            <person name="Ebling H."/>
            <person name="Edwards K."/>
            <person name="Eickbush T."/>
            <person name="Evans J.D."/>
            <person name="Filipski A."/>
            <person name="Findeiss S."/>
            <person name="Freyhult E."/>
            <person name="Fulton L."/>
            <person name="Fulton R."/>
            <person name="Garcia A.C."/>
            <person name="Gardiner A."/>
            <person name="Garfield D.A."/>
            <person name="Garvin B.E."/>
            <person name="Gibson G."/>
            <person name="Gilbert D."/>
            <person name="Gnerre S."/>
            <person name="Godfrey J."/>
            <person name="Good R."/>
            <person name="Gotea V."/>
            <person name="Gravely B."/>
            <person name="Greenberg A.J."/>
            <person name="Griffiths-Jones S."/>
            <person name="Gross S."/>
            <person name="Guigo R."/>
            <person name="Gustafson E.A."/>
            <person name="Haerty W."/>
            <person name="Hahn M.W."/>
            <person name="Halligan D.L."/>
            <person name="Halpern A.L."/>
            <person name="Halter G.M."/>
            <person name="Han M.V."/>
            <person name="Heger A."/>
            <person name="Hillier L."/>
            <person name="Hinrichs A.S."/>
            <person name="Holmes I."/>
            <person name="Hoskins R.A."/>
            <person name="Hubisz M.J."/>
            <person name="Hultmark D."/>
            <person name="Huntley M.A."/>
            <person name="Jaffe D.B."/>
            <person name="Jagadeeshan S."/>
            <person name="Jeck W.R."/>
            <person name="Johnson J."/>
            <person name="Jones C.D."/>
            <person name="Jordan W.C."/>
            <person name="Karpen G.H."/>
            <person name="Kataoka E."/>
            <person name="Keightley P.D."/>
            <person name="Kheradpour P."/>
            <person name="Kirkness E.F."/>
            <person name="Koerich L.B."/>
            <person name="Kristiansen K."/>
            <person name="Kudrna D."/>
            <person name="Kulathinal R.J."/>
            <person name="Kumar S."/>
            <person name="Kwok R."/>
            <person name="Lander E."/>
            <person name="Langley C.H."/>
            <person name="Lapoint R."/>
            <person name="Lazzaro B.P."/>
            <person name="Lee S.J."/>
            <person name="Levesque L."/>
            <person name="Li R."/>
            <person name="Lin C.F."/>
            <person name="Lin M.F."/>
            <person name="Lindblad-Toh K."/>
            <person name="Llopart A."/>
            <person name="Long M."/>
            <person name="Low L."/>
            <person name="Lozovsky E."/>
            <person name="Lu J."/>
            <person name="Luo M."/>
            <person name="Machado C.A."/>
            <person name="Makalowski W."/>
            <person name="Marzo M."/>
            <person name="Matsuda M."/>
            <person name="Matzkin L."/>
            <person name="McAllister B."/>
            <person name="McBride C.S."/>
            <person name="McKernan B."/>
            <person name="McKernan K."/>
            <person name="Mendez-Lago M."/>
            <person name="Minx P."/>
            <person name="Mollenhauer M.U."/>
            <person name="Montooth K."/>
            <person name="Mount S.M."/>
            <person name="Mu X."/>
            <person name="Myers E."/>
            <person name="Negre B."/>
            <person name="Newfeld S."/>
            <person name="Nielsen R."/>
            <person name="Noor M.A."/>
            <person name="O'Grady P."/>
            <person name="Pachter L."/>
            <person name="Papaceit M."/>
            <person name="Parisi M.J."/>
            <person name="Parisi M."/>
            <person name="Parts L."/>
            <person name="Pedersen J.S."/>
            <person name="Pesole G."/>
            <person name="Phillippy A.M."/>
            <person name="Ponting C.P."/>
            <person name="Pop M."/>
            <person name="Porcelli D."/>
            <person name="Powell J.R."/>
            <person name="Prohaska S."/>
            <person name="Pruitt K."/>
            <person name="Puig M."/>
            <person name="Quesneville H."/>
            <person name="Ram K.R."/>
            <person name="Rand D."/>
            <person name="Rasmussen M.D."/>
            <person name="Reed L.K."/>
            <person name="Reenan R."/>
            <person name="Reily A."/>
            <person name="Remington K.A."/>
            <person name="Rieger T.T."/>
            <person name="Ritchie M.G."/>
            <person name="Robin C."/>
            <person name="Rogers Y.H."/>
            <person name="Rohde C."/>
            <person name="Rozas J."/>
            <person name="Rubenfield M.J."/>
            <person name="Ruiz A."/>
            <person name="Russo S."/>
            <person name="Salzberg S.L."/>
            <person name="Sanchez-Gracia A."/>
            <person name="Saranga D.J."/>
            <person name="Sato H."/>
            <person name="Schaeffer S.W."/>
            <person name="Schatz M.C."/>
            <person name="Schlenke T."/>
            <person name="Schwartz R."/>
            <person name="Segarra C."/>
            <person name="Singh R.S."/>
            <person name="Sirot L."/>
            <person name="Sirota M."/>
            <person name="Sisneros N.B."/>
            <person name="Smith C.D."/>
            <person name="Smith T.F."/>
            <person name="Spieth J."/>
            <person name="Stage D.E."/>
            <person name="Stark A."/>
            <person name="Stephan W."/>
            <person name="Strausberg R.L."/>
            <person name="Strempel S."/>
            <person name="Sturgill D."/>
            <person name="Sutton G."/>
            <person name="Sutton G.G."/>
            <person name="Tao W."/>
            <person name="Teichmann S."/>
            <person name="Tobari Y.N."/>
            <person name="Tomimura Y."/>
            <person name="Tsolas J.M."/>
            <person name="Valente V.L."/>
            <person name="Venter E."/>
            <person name="Venter J.C."/>
            <person name="Vicario S."/>
            <person name="Vieira F.G."/>
            <person name="Vilella A.J."/>
            <person name="Villasante A."/>
            <person name="Walenz B."/>
            <person name="Wang J."/>
            <person name="Wasserman M."/>
            <person name="Watts T."/>
            <person name="Wilson D."/>
            <person name="Wilson R.K."/>
            <person name="Wing R.A."/>
            <person name="Wolfner M.F."/>
            <person name="Wong A."/>
            <person name="Wong G.K."/>
            <person name="Wu C.I."/>
            <person name="Wu G."/>
            <person name="Yamamoto D."/>
            <person name="Yang H.P."/>
            <person name="Yang S.P."/>
            <person name="Yorke J.A."/>
            <person name="Yoshida K."/>
            <person name="Zdobnov E."/>
            <person name="Zhang P."/>
            <person name="Zhang Y."/>
            <person name="Zimin A.V."/>
            <person name="Baldwin J."/>
            <person name="Abdouelleil A."/>
            <person name="Abdulkadir J."/>
            <person name="Abebe A."/>
            <person name="Abera B."/>
            <person name="Abreu J."/>
            <person name="Acer S.C."/>
            <person name="Aftuck L."/>
            <person name="Alexander A."/>
            <person name="An P."/>
            <person name="Anderson E."/>
            <person name="Anderson S."/>
            <person name="Arachi H."/>
            <person name="Azer M."/>
            <person name="Bachantsang P."/>
            <person name="Barry A."/>
            <person name="Bayul T."/>
            <person name="Berlin A."/>
            <person name="Bessette D."/>
            <person name="Bloom T."/>
            <person name="Blye J."/>
            <person name="Boguslavskiy L."/>
            <person name="Bonnet C."/>
            <person name="Boukhgalter B."/>
            <person name="Bourzgui I."/>
            <person name="Brown A."/>
            <person name="Cahill P."/>
            <person name="Channer S."/>
            <person name="Cheshatsang Y."/>
            <person name="Chuda L."/>
            <person name="Citroen M."/>
            <person name="Collymore A."/>
            <person name="Cooke P."/>
            <person name="Costello M."/>
            <person name="D'Aco K."/>
            <person name="Daza R."/>
            <person name="De Haan G."/>
            <person name="DeGray S."/>
            <person name="DeMaso C."/>
            <person name="Dhargay N."/>
            <person name="Dooley K."/>
            <person name="Dooley E."/>
            <person name="Doricent M."/>
            <person name="Dorje P."/>
            <person name="Dorjee K."/>
            <person name="Dupes A."/>
            <person name="Elong R."/>
            <person name="Falk J."/>
            <person name="Farina A."/>
            <person name="Faro S."/>
            <person name="Ferguson D."/>
            <person name="Fisher S."/>
            <person name="Foley C.D."/>
            <person name="Franke A."/>
            <person name="Friedrich D."/>
            <person name="Gadbois L."/>
            <person name="Gearin G."/>
            <person name="Gearin C.R."/>
            <person name="Giannoukos G."/>
            <person name="Goode T."/>
            <person name="Graham J."/>
            <person name="Grandbois E."/>
            <person name="Grewal S."/>
            <person name="Gyaltsen K."/>
            <person name="Hafez N."/>
            <person name="Hagos B."/>
            <person name="Hall J."/>
            <person name="Henson C."/>
            <person name="Hollinger A."/>
            <person name="Honan T."/>
            <person name="Huard M.D."/>
            <person name="Hughes L."/>
            <person name="Hurhula B."/>
            <person name="Husby M.E."/>
            <person name="Kamat A."/>
            <person name="Kanga B."/>
            <person name="Kashin S."/>
            <person name="Khazanovich D."/>
            <person name="Kisner P."/>
            <person name="Lance K."/>
            <person name="Lara M."/>
            <person name="Lee W."/>
            <person name="Lennon N."/>
            <person name="Letendre F."/>
            <person name="LeVine R."/>
            <person name="Lipovsky A."/>
            <person name="Liu X."/>
            <person name="Liu J."/>
            <person name="Liu S."/>
            <person name="Lokyitsang T."/>
            <person name="Lokyitsang Y."/>
            <person name="Lubonja R."/>
            <person name="Lui A."/>
            <person name="MacDonald P."/>
            <person name="Magnisalis V."/>
            <person name="Maru K."/>
            <person name="Matthews C."/>
            <person name="McCusker W."/>
            <person name="McDonough S."/>
            <person name="Mehta T."/>
            <person name="Meldrim J."/>
            <person name="Meneus L."/>
            <person name="Mihai O."/>
            <person name="Mihalev A."/>
            <person name="Mihova T."/>
            <person name="Mittelman R."/>
            <person name="Mlenga V."/>
            <person name="Montmayeur A."/>
            <person name="Mulrain L."/>
            <person name="Navidi A."/>
            <person name="Naylor J."/>
            <person name="Negash T."/>
            <person name="Nguyen T."/>
            <person name="Nguyen N."/>
            <person name="Nicol R."/>
            <person name="Norbu C."/>
            <person name="Norbu N."/>
            <person name="Novod N."/>
            <person name="O'Neill B."/>
            <person name="Osman S."/>
            <person name="Markiewicz E."/>
            <person name="Oyono O.L."/>
            <person name="Patti C."/>
            <person name="Phunkhang P."/>
            <person name="Pierre F."/>
            <person name="Priest M."/>
            <person name="Raghuraman S."/>
            <person name="Rege F."/>
            <person name="Reyes R."/>
            <person name="Rise C."/>
            <person name="Rogov P."/>
            <person name="Ross K."/>
            <person name="Ryan E."/>
            <person name="Settipalli S."/>
            <person name="Shea T."/>
            <person name="Sherpa N."/>
            <person name="Shi L."/>
            <person name="Shih D."/>
            <person name="Sparrow T."/>
            <person name="Spaulding J."/>
            <person name="Stalker J."/>
            <person name="Stange-Thomann N."/>
            <person name="Stavropoulos S."/>
            <person name="Stone C."/>
            <person name="Strader C."/>
            <person name="Tesfaye S."/>
            <person name="Thomson T."/>
            <person name="Thoulutsang Y."/>
            <person name="Thoulutsang D."/>
            <person name="Topham K."/>
            <person name="Topping I."/>
            <person name="Tsamla T."/>
            <person name="Vassiliev H."/>
            <person name="Vo A."/>
            <person name="Wangchuk T."/>
            <person name="Wangdi T."/>
            <person name="Weiand M."/>
            <person name="Wilkinson J."/>
            <person name="Wilson A."/>
            <person name="Yadav S."/>
            <person name="Young G."/>
            <person name="Yu Q."/>
            <person name="Zembek L."/>
            <person name="Zhong D."/>
            <person name="Zimmer A."/>
            <person name="Zwirko Z."/>
            <person name="Jaffe D.B."/>
            <person name="Alvarez P."/>
            <person name="Brockman W."/>
            <person name="Butler J."/>
            <person name="Chin C."/>
            <person name="Gnerre S."/>
            <person name="Grabherr M."/>
            <person name="Kleber M."/>
            <person name="Mauceli E."/>
            <person name="MacCallum I."/>
        </authorList>
    </citation>
    <scope>NUCLEOTIDE SEQUENCE [LARGE SCALE GENOMIC DNA]</scope>
    <source>
        <strain evidence="9">Tucson 15287-2541.00</strain>
    </source>
</reference>
<evidence type="ECO:0000256" key="3">
    <source>
        <dbReference type="ARBA" id="ARBA00022989"/>
    </source>
</evidence>
<feature type="region of interest" description="Disordered" evidence="7">
    <location>
        <begin position="1"/>
        <end position="68"/>
    </location>
</feature>
<keyword evidence="3" id="KW-1133">Transmembrane helix</keyword>
<evidence type="ECO:0000256" key="7">
    <source>
        <dbReference type="SAM" id="MobiDB-lite"/>
    </source>
</evidence>
<dbReference type="eggNOG" id="KOG2521">
    <property type="taxonomic scope" value="Eukaryota"/>
</dbReference>
<keyword evidence="4" id="KW-0472">Membrane</keyword>
<evidence type="ECO:0000313" key="8">
    <source>
        <dbReference type="EMBL" id="EDV98992.1"/>
    </source>
</evidence>
<dbReference type="KEGG" id="dgr:6566410"/>
<keyword evidence="2" id="KW-0812">Transmembrane</keyword>
<dbReference type="EMBL" id="CH916372">
    <property type="protein sequence ID" value="EDV98992.1"/>
    <property type="molecule type" value="Genomic_DNA"/>
</dbReference>
<comment type="subcellular location">
    <subcellularLocation>
        <location evidence="6">Nucleus outer membrane</location>
        <topology evidence="6">Single-pass membrane protein</topology>
    </subcellularLocation>
</comment>
<evidence type="ECO:0000256" key="4">
    <source>
        <dbReference type="ARBA" id="ARBA00023136"/>
    </source>
</evidence>
<dbReference type="GO" id="GO:0005640">
    <property type="term" value="C:nuclear outer membrane"/>
    <property type="evidence" value="ECO:0007669"/>
    <property type="project" value="UniProtKB-SubCell"/>
</dbReference>
<organism evidence="9">
    <name type="scientific">Drosophila grimshawi</name>
    <name type="common">Hawaiian fruit fly</name>
    <name type="synonym">Idiomyia grimshawi</name>
    <dbReference type="NCBI Taxonomy" id="7222"/>
    <lineage>
        <taxon>Eukaryota</taxon>
        <taxon>Metazoa</taxon>
        <taxon>Ecdysozoa</taxon>
        <taxon>Arthropoda</taxon>
        <taxon>Hexapoda</taxon>
        <taxon>Insecta</taxon>
        <taxon>Pterygota</taxon>
        <taxon>Neoptera</taxon>
        <taxon>Endopterygota</taxon>
        <taxon>Diptera</taxon>
        <taxon>Brachycera</taxon>
        <taxon>Muscomorpha</taxon>
        <taxon>Ephydroidea</taxon>
        <taxon>Drosophilidae</taxon>
        <taxon>Drosophila</taxon>
        <taxon>Hawaiian Drosophila</taxon>
    </lineage>
</organism>
<dbReference type="SUPFAM" id="SSF53474">
    <property type="entry name" value="alpha/beta-Hydrolases"/>
    <property type="match status" value="1"/>
</dbReference>
<evidence type="ECO:0000313" key="9">
    <source>
        <dbReference type="Proteomes" id="UP000001070"/>
    </source>
</evidence>
<dbReference type="Proteomes" id="UP000001070">
    <property type="component" value="Unassembled WGS sequence"/>
</dbReference>
<feature type="compositionally biased region" description="Low complexity" evidence="7">
    <location>
        <begin position="366"/>
        <end position="376"/>
    </location>
</feature>
<dbReference type="InParanoid" id="B4JQ12"/>
<evidence type="ECO:0000256" key="5">
    <source>
        <dbReference type="ARBA" id="ARBA00023242"/>
    </source>
</evidence>
<evidence type="ECO:0000256" key="1">
    <source>
        <dbReference type="ARBA" id="ARBA00007387"/>
    </source>
</evidence>
<evidence type="ECO:0000256" key="2">
    <source>
        <dbReference type="ARBA" id="ARBA00022692"/>
    </source>
</evidence>
<dbReference type="PhylomeDB" id="B4JQ12"/>
<accession>B4JQ12</accession>
<dbReference type="OMA" id="VECLFWR"/>
<feature type="compositionally biased region" description="Polar residues" evidence="7">
    <location>
        <begin position="13"/>
        <end position="22"/>
    </location>
</feature>
<feature type="region of interest" description="Disordered" evidence="7">
    <location>
        <begin position="359"/>
        <end position="383"/>
    </location>
</feature>
<dbReference type="AlphaFoldDB" id="B4JQ12"/>
<sequence>MSSSPSSSSQHSYGLTANNIPSEYQPFGGSAGIVASGSSGGQQQEQQSSKSRRHQQQQQQQQKKQHQQETEDALEYFIKFPKPTADNDFVLISGNEEHNNVPIVMLLGWAGCQDRYLMKYSNIYEERGLITVRYTAPVDTLFWKRSEMIPIGEKILKLIQDMNFDAHPLIFHIFSNGGAYLYQHINLAVRKHKSPLQVRGVIFDSAPGERRMLGLYRAITAIYGKEKRCNCITAFAITLTLSIMWFVEETFVAFKNLFVKSTPLHASPFCELKNETNKYPQLFLYSKGDVVIPYRDVEKFIRLRRDQGIDVSSVCFEDAEHVKIYTKYPVQYVQCVCSFIRNCMTVPAYQLADGDVIDSDSKEQRQQQQQQEQNQQGANFKYD</sequence>
<comment type="similarity">
    <text evidence="1">Belongs to the TMEM53 family.</text>
</comment>
<gene>
    <name evidence="8" type="primary">Dgri\GH13623</name>
    <name evidence="8" type="ORF">Dgri_GH13623</name>
</gene>
<dbReference type="FunCoup" id="B4JQ12">
    <property type="interactions" value="71"/>
</dbReference>
<evidence type="ECO:0000256" key="6">
    <source>
        <dbReference type="ARBA" id="ARBA00034303"/>
    </source>
</evidence>
<keyword evidence="5" id="KW-0539">Nucleus</keyword>
<dbReference type="Pfam" id="PF05705">
    <property type="entry name" value="DUF829"/>
    <property type="match status" value="1"/>
</dbReference>
<dbReference type="PANTHER" id="PTHR12265:SF30">
    <property type="entry name" value="TRANSMEMBRANE PROTEIN 53"/>
    <property type="match status" value="1"/>
</dbReference>
<dbReference type="PANTHER" id="PTHR12265">
    <property type="entry name" value="TRANSMEMBRANE PROTEIN 53"/>
    <property type="match status" value="1"/>
</dbReference>
<dbReference type="InterPro" id="IPR008547">
    <property type="entry name" value="DUF829_TMEM53"/>
</dbReference>
<dbReference type="OrthoDB" id="77878at2759"/>
<feature type="compositionally biased region" description="Low complexity" evidence="7">
    <location>
        <begin position="1"/>
        <end position="12"/>
    </location>
</feature>
<name>B4JQ12_DROGR</name>